<name>A0A1C5H5N1_9ACTN</name>
<evidence type="ECO:0000256" key="2">
    <source>
        <dbReference type="SAM" id="MobiDB-lite"/>
    </source>
</evidence>
<dbReference type="STRING" id="47864.GA0070560_103141"/>
<evidence type="ECO:0000313" key="5">
    <source>
        <dbReference type="Proteomes" id="UP000199408"/>
    </source>
</evidence>
<evidence type="ECO:0000259" key="3">
    <source>
        <dbReference type="Pfam" id="PF13472"/>
    </source>
</evidence>
<evidence type="ECO:0000313" key="4">
    <source>
        <dbReference type="EMBL" id="SCG41369.1"/>
    </source>
</evidence>
<dbReference type="CDD" id="cd01823">
    <property type="entry name" value="SEST_like"/>
    <property type="match status" value="1"/>
</dbReference>
<dbReference type="PANTHER" id="PTHR37981:SF1">
    <property type="entry name" value="SGNH HYDROLASE-TYPE ESTERASE DOMAIN-CONTAINING PROTEIN"/>
    <property type="match status" value="1"/>
</dbReference>
<reference evidence="5" key="1">
    <citation type="submission" date="2016-06" db="EMBL/GenBank/DDBJ databases">
        <authorList>
            <person name="Varghese N."/>
        </authorList>
    </citation>
    <scope>NUCLEOTIDE SEQUENCE [LARGE SCALE GENOMIC DNA]</scope>
    <source>
        <strain evidence="5">DSM 43171</strain>
    </source>
</reference>
<dbReference type="SUPFAM" id="SSF52266">
    <property type="entry name" value="SGNH hydrolase"/>
    <property type="match status" value="1"/>
</dbReference>
<dbReference type="InterPro" id="IPR013830">
    <property type="entry name" value="SGNH_hydro"/>
</dbReference>
<dbReference type="EMBL" id="FMDN01000003">
    <property type="protein sequence ID" value="SCG41369.1"/>
    <property type="molecule type" value="Genomic_DNA"/>
</dbReference>
<proteinExistence type="predicted"/>
<accession>A0A1C5H5N1</accession>
<dbReference type="GO" id="GO:0004806">
    <property type="term" value="F:triacylglycerol lipase activity"/>
    <property type="evidence" value="ECO:0007669"/>
    <property type="project" value="TreeGrafter"/>
</dbReference>
<dbReference type="Gene3D" id="3.40.50.1110">
    <property type="entry name" value="SGNH hydrolase"/>
    <property type="match status" value="1"/>
</dbReference>
<dbReference type="InterPro" id="IPR036514">
    <property type="entry name" value="SGNH_hydro_sf"/>
</dbReference>
<dbReference type="Pfam" id="PF13472">
    <property type="entry name" value="Lipase_GDSL_2"/>
    <property type="match status" value="1"/>
</dbReference>
<organism evidence="4 5">
    <name type="scientific">Micromonospora halophytica</name>
    <dbReference type="NCBI Taxonomy" id="47864"/>
    <lineage>
        <taxon>Bacteria</taxon>
        <taxon>Bacillati</taxon>
        <taxon>Actinomycetota</taxon>
        <taxon>Actinomycetes</taxon>
        <taxon>Micromonosporales</taxon>
        <taxon>Micromonosporaceae</taxon>
        <taxon>Micromonospora</taxon>
    </lineage>
</organism>
<feature type="region of interest" description="Disordered" evidence="2">
    <location>
        <begin position="89"/>
        <end position="110"/>
    </location>
</feature>
<keyword evidence="5" id="KW-1185">Reference proteome</keyword>
<gene>
    <name evidence="4" type="ORF">GA0070560_103141</name>
</gene>
<dbReference type="GO" id="GO:0019433">
    <property type="term" value="P:triglyceride catabolic process"/>
    <property type="evidence" value="ECO:0007669"/>
    <property type="project" value="TreeGrafter"/>
</dbReference>
<dbReference type="Proteomes" id="UP000199408">
    <property type="component" value="Unassembled WGS sequence"/>
</dbReference>
<sequence>MIRRPDGTTEHRTIPTQWESNKWVNLGVFDFTGTGTPSVQLSNFTLDGTGVQDVVWDAIAVQPLASKPRHFVVALGDSYSSGEGAGDYTRVSNQYGDDEPSRNSCRRSPHAWSQQAVIPGASANIGTLAAQNNPSIDAQFVACSGAVTLDLLSRSKYGEVAQLDQGSLNANTTAVMLSIGGNDARFSKIGMSCATDIDCSAPDYYMEGDDQPLWKQQQELIAGDVKNSVQEVVRQIRLRAPNARIFVMGYPHLFENGCRYAVTLPPDIPFGFSENETAFLNSLADQLTAILPSDAVNKVHGMDARSEFAGHGICGSPEYLHAAVPGDAF</sequence>
<dbReference type="RefSeq" id="WP_245675379.1">
    <property type="nucleotide sequence ID" value="NZ_FMDN01000003.1"/>
</dbReference>
<feature type="domain" description="SGNH hydrolase-type esterase" evidence="3">
    <location>
        <begin position="74"/>
        <end position="310"/>
    </location>
</feature>
<dbReference type="InterPro" id="IPR037460">
    <property type="entry name" value="SEST-like"/>
</dbReference>
<protein>
    <submittedName>
        <fullName evidence="4">GDSL-like Lipase/Acylhydrolase family protein</fullName>
    </submittedName>
</protein>
<evidence type="ECO:0000256" key="1">
    <source>
        <dbReference type="PIRSR" id="PIRSR637460-2"/>
    </source>
</evidence>
<dbReference type="AlphaFoldDB" id="A0A1C5H5N1"/>
<dbReference type="PANTHER" id="PTHR37981">
    <property type="entry name" value="LIPASE 2"/>
    <property type="match status" value="1"/>
</dbReference>
<keyword evidence="4" id="KW-0378">Hydrolase</keyword>
<feature type="disulfide bond" evidence="1">
    <location>
        <begin position="105"/>
        <end position="143"/>
    </location>
</feature>
<keyword evidence="1" id="KW-1015">Disulfide bond</keyword>